<proteinExistence type="predicted"/>
<protein>
    <recommendedName>
        <fullName evidence="1">Reverse transcriptase zinc-binding domain-containing protein</fullName>
    </recommendedName>
</protein>
<dbReference type="AlphaFoldDB" id="A0AAF0UVQ0"/>
<feature type="domain" description="Reverse transcriptase zinc-binding" evidence="1">
    <location>
        <begin position="17"/>
        <end position="91"/>
    </location>
</feature>
<evidence type="ECO:0000313" key="2">
    <source>
        <dbReference type="EMBL" id="WMV53948.1"/>
    </source>
</evidence>
<sequence>MEITKERSVHSEVSNAGQRQNRIWPWKLTWKIKIPLKVPCFAWLVCRRACLTHEVLQKKGRQICSRCFMCDQEAEVNGHLFLHCKVATNLWNMFFCILGVCWVTPQTTKGLLDSWKEIGRRH</sequence>
<keyword evidence="3" id="KW-1185">Reference proteome</keyword>
<evidence type="ECO:0000313" key="3">
    <source>
        <dbReference type="Proteomes" id="UP001234989"/>
    </source>
</evidence>
<reference evidence="2" key="1">
    <citation type="submission" date="2023-08" db="EMBL/GenBank/DDBJ databases">
        <title>A de novo genome assembly of Solanum verrucosum Schlechtendal, a Mexican diploid species geographically isolated from the other diploid A-genome species in potato relatives.</title>
        <authorList>
            <person name="Hosaka K."/>
        </authorList>
    </citation>
    <scope>NUCLEOTIDE SEQUENCE</scope>
    <source>
        <tissue evidence="2">Young leaves</tissue>
    </source>
</reference>
<evidence type="ECO:0000259" key="1">
    <source>
        <dbReference type="Pfam" id="PF13966"/>
    </source>
</evidence>
<accession>A0AAF0UVQ0</accession>
<dbReference type="InterPro" id="IPR026960">
    <property type="entry name" value="RVT-Znf"/>
</dbReference>
<organism evidence="2 3">
    <name type="scientific">Solanum verrucosum</name>
    <dbReference type="NCBI Taxonomy" id="315347"/>
    <lineage>
        <taxon>Eukaryota</taxon>
        <taxon>Viridiplantae</taxon>
        <taxon>Streptophyta</taxon>
        <taxon>Embryophyta</taxon>
        <taxon>Tracheophyta</taxon>
        <taxon>Spermatophyta</taxon>
        <taxon>Magnoliopsida</taxon>
        <taxon>eudicotyledons</taxon>
        <taxon>Gunneridae</taxon>
        <taxon>Pentapetalae</taxon>
        <taxon>asterids</taxon>
        <taxon>lamiids</taxon>
        <taxon>Solanales</taxon>
        <taxon>Solanaceae</taxon>
        <taxon>Solanoideae</taxon>
        <taxon>Solaneae</taxon>
        <taxon>Solanum</taxon>
    </lineage>
</organism>
<dbReference type="Pfam" id="PF13966">
    <property type="entry name" value="zf-RVT"/>
    <property type="match status" value="1"/>
</dbReference>
<dbReference type="Proteomes" id="UP001234989">
    <property type="component" value="Chromosome 11"/>
</dbReference>
<dbReference type="EMBL" id="CP133622">
    <property type="protein sequence ID" value="WMV53948.1"/>
    <property type="molecule type" value="Genomic_DNA"/>
</dbReference>
<name>A0AAF0UVQ0_SOLVR</name>
<gene>
    <name evidence="2" type="ORF">MTR67_047333</name>
</gene>